<feature type="compositionally biased region" description="Basic and acidic residues" evidence="1">
    <location>
        <begin position="253"/>
        <end position="270"/>
    </location>
</feature>
<dbReference type="EMBL" id="CAMXCT020000817">
    <property type="protein sequence ID" value="CAL1136961.1"/>
    <property type="molecule type" value="Genomic_DNA"/>
</dbReference>
<feature type="region of interest" description="Disordered" evidence="1">
    <location>
        <begin position="242"/>
        <end position="299"/>
    </location>
</feature>
<evidence type="ECO:0000313" key="2">
    <source>
        <dbReference type="EMBL" id="CAI3983586.1"/>
    </source>
</evidence>
<sequence>SSDHRRPSRGEDEYTYAEESEEEAPLEERHIEPEEPPKREVKQEERGHERTRYLPSGSAIVYKDPDAAADPQPQVAVLVKDTVPGCYFQAAWLSRHAVKAVEAGEEMCLQEEEGAHPGKGRGAHDPPEEAGRAEGVHRGGRASERLQKVWSDLKGVICARNGATQYRWGCRYPEGCCWGWNAWPASKLILTGSGGQPSDEGEAGSHRCGGGIEEKEGATRQISGGGFSSRCNFTERGCEGEQEEVTQVVGPLKESEEKEKEKAQLQRGFEEPVQWEQQLERRQPSSSAQAEVAEVAGSGAQDVGRTCLREAGTRCDSGGRPGREHELSGEGHGSCLVSLAPTQVARQQGELFLLARMGYGKVTEVLDEGDESSALPNVLLAAQQHSQLVEKGQFKSLVSGGLGTARRF</sequence>
<feature type="compositionally biased region" description="Basic and acidic residues" evidence="1">
    <location>
        <begin position="122"/>
        <end position="143"/>
    </location>
</feature>
<feature type="non-terminal residue" evidence="2">
    <location>
        <position position="1"/>
    </location>
</feature>
<name>A0A9P1FPN2_9DINO</name>
<protein>
    <submittedName>
        <fullName evidence="2">Uncharacterized protein</fullName>
    </submittedName>
</protein>
<accession>A0A9P1FPN2</accession>
<evidence type="ECO:0000256" key="1">
    <source>
        <dbReference type="SAM" id="MobiDB-lite"/>
    </source>
</evidence>
<feature type="compositionally biased region" description="Basic and acidic residues" evidence="1">
    <location>
        <begin position="1"/>
        <end position="12"/>
    </location>
</feature>
<evidence type="ECO:0000313" key="4">
    <source>
        <dbReference type="Proteomes" id="UP001152797"/>
    </source>
</evidence>
<keyword evidence="4" id="KW-1185">Reference proteome</keyword>
<feature type="compositionally biased region" description="Basic and acidic residues" evidence="1">
    <location>
        <begin position="26"/>
        <end position="52"/>
    </location>
</feature>
<feature type="compositionally biased region" description="Acidic residues" evidence="1">
    <location>
        <begin position="13"/>
        <end position="25"/>
    </location>
</feature>
<proteinExistence type="predicted"/>
<reference evidence="3 4" key="2">
    <citation type="submission" date="2024-05" db="EMBL/GenBank/DDBJ databases">
        <authorList>
            <person name="Chen Y."/>
            <person name="Shah S."/>
            <person name="Dougan E. K."/>
            <person name="Thang M."/>
            <person name="Chan C."/>
        </authorList>
    </citation>
    <scope>NUCLEOTIDE SEQUENCE [LARGE SCALE GENOMIC DNA]</scope>
</reference>
<dbReference type="EMBL" id="CAMXCT030000817">
    <property type="protein sequence ID" value="CAL4770898.1"/>
    <property type="molecule type" value="Genomic_DNA"/>
</dbReference>
<comment type="caution">
    <text evidence="2">The sequence shown here is derived from an EMBL/GenBank/DDBJ whole genome shotgun (WGS) entry which is preliminary data.</text>
</comment>
<feature type="region of interest" description="Disordered" evidence="1">
    <location>
        <begin position="1"/>
        <end position="66"/>
    </location>
</feature>
<reference evidence="2" key="1">
    <citation type="submission" date="2022-10" db="EMBL/GenBank/DDBJ databases">
        <authorList>
            <person name="Chen Y."/>
            <person name="Dougan E. K."/>
            <person name="Chan C."/>
            <person name="Rhodes N."/>
            <person name="Thang M."/>
        </authorList>
    </citation>
    <scope>NUCLEOTIDE SEQUENCE</scope>
</reference>
<evidence type="ECO:0000313" key="3">
    <source>
        <dbReference type="EMBL" id="CAL4770898.1"/>
    </source>
</evidence>
<gene>
    <name evidence="2" type="ORF">C1SCF055_LOCUS11188</name>
</gene>
<feature type="compositionally biased region" description="Low complexity" evidence="1">
    <location>
        <begin position="285"/>
        <end position="299"/>
    </location>
</feature>
<dbReference type="Proteomes" id="UP001152797">
    <property type="component" value="Unassembled WGS sequence"/>
</dbReference>
<organism evidence="2">
    <name type="scientific">Cladocopium goreaui</name>
    <dbReference type="NCBI Taxonomy" id="2562237"/>
    <lineage>
        <taxon>Eukaryota</taxon>
        <taxon>Sar</taxon>
        <taxon>Alveolata</taxon>
        <taxon>Dinophyceae</taxon>
        <taxon>Suessiales</taxon>
        <taxon>Symbiodiniaceae</taxon>
        <taxon>Cladocopium</taxon>
    </lineage>
</organism>
<dbReference type="AlphaFoldDB" id="A0A9P1FPN2"/>
<dbReference type="EMBL" id="CAMXCT010000817">
    <property type="protein sequence ID" value="CAI3983586.1"/>
    <property type="molecule type" value="Genomic_DNA"/>
</dbReference>
<feature type="region of interest" description="Disordered" evidence="1">
    <location>
        <begin position="113"/>
        <end position="143"/>
    </location>
</feature>